<gene>
    <name evidence="1" type="ORF">ACFQ4Y_07660</name>
</gene>
<sequence>MVGSVDPIDRSCNPISDPLAFSDHLVEKARFWIEKIPLIKHTLGRTREPFRTSWDWVFSQRRKYWVVVTLKNGKKYGGKMSSKSYASSYPPNYQIYIEETWEVDENGEFTGEQKENACGVLIVSDEIEAIEFFD</sequence>
<proteinExistence type="predicted"/>
<comment type="caution">
    <text evidence="1">The sequence shown here is derived from an EMBL/GenBank/DDBJ whole genome shotgun (WGS) entry which is preliminary data.</text>
</comment>
<reference evidence="2" key="1">
    <citation type="journal article" date="2019" name="Int. J. Syst. Evol. Microbiol.">
        <title>The Global Catalogue of Microorganisms (GCM) 10K type strain sequencing project: providing services to taxonomists for standard genome sequencing and annotation.</title>
        <authorList>
            <consortium name="The Broad Institute Genomics Platform"/>
            <consortium name="The Broad Institute Genome Sequencing Center for Infectious Disease"/>
            <person name="Wu L."/>
            <person name="Ma J."/>
        </authorList>
    </citation>
    <scope>NUCLEOTIDE SEQUENCE [LARGE SCALE GENOMIC DNA]</scope>
    <source>
        <strain evidence="2">S1</strain>
    </source>
</reference>
<protein>
    <submittedName>
        <fullName evidence="1">DUF6338 family protein</fullName>
    </submittedName>
</protein>
<dbReference type="EMBL" id="JBHTNU010000006">
    <property type="protein sequence ID" value="MFD1426811.1"/>
    <property type="molecule type" value="Genomic_DNA"/>
</dbReference>
<evidence type="ECO:0000313" key="2">
    <source>
        <dbReference type="Proteomes" id="UP001597282"/>
    </source>
</evidence>
<dbReference type="InterPro" id="IPR045919">
    <property type="entry name" value="DUF6338"/>
</dbReference>
<dbReference type="Pfam" id="PF19865">
    <property type="entry name" value="DUF6338"/>
    <property type="match status" value="1"/>
</dbReference>
<evidence type="ECO:0000313" key="1">
    <source>
        <dbReference type="EMBL" id="MFD1426811.1"/>
    </source>
</evidence>
<dbReference type="Proteomes" id="UP001597282">
    <property type="component" value="Unassembled WGS sequence"/>
</dbReference>
<accession>A0ABW4CBD6</accession>
<name>A0ABW4CBD6_9BACL</name>
<keyword evidence="2" id="KW-1185">Reference proteome</keyword>
<organism evidence="1 2">
    <name type="scientific">Kroppenstedtia sanguinis</name>
    <dbReference type="NCBI Taxonomy" id="1380684"/>
    <lineage>
        <taxon>Bacteria</taxon>
        <taxon>Bacillati</taxon>
        <taxon>Bacillota</taxon>
        <taxon>Bacilli</taxon>
        <taxon>Bacillales</taxon>
        <taxon>Thermoactinomycetaceae</taxon>
        <taxon>Kroppenstedtia</taxon>
    </lineage>
</organism>